<organism evidence="1 2">
    <name type="scientific">Pseudomonas phage vB_PpuM-Amme-3</name>
    <dbReference type="NCBI Taxonomy" id="3132617"/>
    <lineage>
        <taxon>Viruses</taxon>
        <taxon>Duplodnaviria</taxon>
        <taxon>Heunggongvirae</taxon>
        <taxon>Uroviricota</taxon>
        <taxon>Caudoviricetes</taxon>
        <taxon>Vandenendeviridae</taxon>
        <taxon>Gorskivirinae</taxon>
        <taxon>Tartuvirus</taxon>
        <taxon>Tartuvirus amme3</taxon>
    </lineage>
</organism>
<evidence type="ECO:0000313" key="1">
    <source>
        <dbReference type="EMBL" id="WYV99115.1"/>
    </source>
</evidence>
<dbReference type="Proteomes" id="UP001438490">
    <property type="component" value="Segment"/>
</dbReference>
<reference evidence="1 2" key="1">
    <citation type="submission" date="2024-03" db="EMBL/GenBank/DDBJ databases">
        <title>Isolation and characterization of a phage collection against Pseudomonas putida.</title>
        <authorList>
            <person name="Brauer A."/>
            <person name="Rosendahl S."/>
            <person name="Kangsep A."/>
            <person name="Rikberg R."/>
            <person name="Lewanczyk A.C."/>
            <person name="Horak R."/>
            <person name="Tamman H."/>
        </authorList>
    </citation>
    <scope>NUCLEOTIDE SEQUENCE [LARGE SCALE GENOMIC DNA]</scope>
</reference>
<gene>
    <name evidence="1" type="ORF">Amme3_00119</name>
</gene>
<proteinExistence type="predicted"/>
<dbReference type="EMBL" id="PP496413">
    <property type="protein sequence ID" value="WYV99115.1"/>
    <property type="molecule type" value="Genomic_DNA"/>
</dbReference>
<accession>A0AAX4MWP2</accession>
<evidence type="ECO:0000313" key="2">
    <source>
        <dbReference type="Proteomes" id="UP001438490"/>
    </source>
</evidence>
<sequence length="85" mass="9622">MIPVGTVVEVKEGANIADLYGMQEGELYVIAEVDGWGVWDIWVRVSENPHINLKPGCEHYEELCIATGEEEFDRDFRIISKPEGK</sequence>
<name>A0AAX4MWP2_9CAUD</name>
<keyword evidence="2" id="KW-1185">Reference proteome</keyword>
<protein>
    <submittedName>
        <fullName evidence="1">Uncharacterized protein</fullName>
    </submittedName>
</protein>